<organism evidence="1 2">
    <name type="scientific">Racocetra persica</name>
    <dbReference type="NCBI Taxonomy" id="160502"/>
    <lineage>
        <taxon>Eukaryota</taxon>
        <taxon>Fungi</taxon>
        <taxon>Fungi incertae sedis</taxon>
        <taxon>Mucoromycota</taxon>
        <taxon>Glomeromycotina</taxon>
        <taxon>Glomeromycetes</taxon>
        <taxon>Diversisporales</taxon>
        <taxon>Gigasporaceae</taxon>
        <taxon>Racocetra</taxon>
    </lineage>
</organism>
<gene>
    <name evidence="1" type="ORF">RPERSI_LOCUS11773</name>
</gene>
<accession>A0ACA9PZ38</accession>
<protein>
    <submittedName>
        <fullName evidence="1">16345_t:CDS:1</fullName>
    </submittedName>
</protein>
<feature type="non-terminal residue" evidence="1">
    <location>
        <position position="86"/>
    </location>
</feature>
<keyword evidence="2" id="KW-1185">Reference proteome</keyword>
<reference evidence="1" key="1">
    <citation type="submission" date="2021-06" db="EMBL/GenBank/DDBJ databases">
        <authorList>
            <person name="Kallberg Y."/>
            <person name="Tangrot J."/>
            <person name="Rosling A."/>
        </authorList>
    </citation>
    <scope>NUCLEOTIDE SEQUENCE</scope>
    <source>
        <strain evidence="1">MA461A</strain>
    </source>
</reference>
<dbReference type="Proteomes" id="UP000789920">
    <property type="component" value="Unassembled WGS sequence"/>
</dbReference>
<name>A0ACA9PZ38_9GLOM</name>
<comment type="caution">
    <text evidence="1">The sequence shown here is derived from an EMBL/GenBank/DDBJ whole genome shotgun (WGS) entry which is preliminary data.</text>
</comment>
<dbReference type="EMBL" id="CAJVQC010024542">
    <property type="protein sequence ID" value="CAG8726843.1"/>
    <property type="molecule type" value="Genomic_DNA"/>
</dbReference>
<evidence type="ECO:0000313" key="2">
    <source>
        <dbReference type="Proteomes" id="UP000789920"/>
    </source>
</evidence>
<evidence type="ECO:0000313" key="1">
    <source>
        <dbReference type="EMBL" id="CAG8726843.1"/>
    </source>
</evidence>
<sequence>MLESDEEYTEQLQKLNDKGVSFNSFWNAKLYSEYIFVSDKEHTQANAIWTQAVLETIFDEKYLSPKIDTDFVDIWIQKLNAKNNEN</sequence>
<proteinExistence type="predicted"/>